<feature type="region of interest" description="Disordered" evidence="1">
    <location>
        <begin position="145"/>
        <end position="168"/>
    </location>
</feature>
<keyword evidence="3" id="KW-1185">Reference proteome</keyword>
<reference evidence="2 3" key="1">
    <citation type="journal article" date="2014" name="Nat. Commun.">
        <title>Klebsormidium flaccidum genome reveals primary factors for plant terrestrial adaptation.</title>
        <authorList>
            <person name="Hori K."/>
            <person name="Maruyama F."/>
            <person name="Fujisawa T."/>
            <person name="Togashi T."/>
            <person name="Yamamoto N."/>
            <person name="Seo M."/>
            <person name="Sato S."/>
            <person name="Yamada T."/>
            <person name="Mori H."/>
            <person name="Tajima N."/>
            <person name="Moriyama T."/>
            <person name="Ikeuchi M."/>
            <person name="Watanabe M."/>
            <person name="Wada H."/>
            <person name="Kobayashi K."/>
            <person name="Saito M."/>
            <person name="Masuda T."/>
            <person name="Sasaki-Sekimoto Y."/>
            <person name="Mashiguchi K."/>
            <person name="Awai K."/>
            <person name="Shimojima M."/>
            <person name="Masuda S."/>
            <person name="Iwai M."/>
            <person name="Nobusawa T."/>
            <person name="Narise T."/>
            <person name="Kondo S."/>
            <person name="Saito H."/>
            <person name="Sato R."/>
            <person name="Murakawa M."/>
            <person name="Ihara Y."/>
            <person name="Oshima-Yamada Y."/>
            <person name="Ohtaka K."/>
            <person name="Satoh M."/>
            <person name="Sonobe K."/>
            <person name="Ishii M."/>
            <person name="Ohtani R."/>
            <person name="Kanamori-Sato M."/>
            <person name="Honoki R."/>
            <person name="Miyazaki D."/>
            <person name="Mochizuki H."/>
            <person name="Umetsu J."/>
            <person name="Higashi K."/>
            <person name="Shibata D."/>
            <person name="Kamiya Y."/>
            <person name="Sato N."/>
            <person name="Nakamura Y."/>
            <person name="Tabata S."/>
            <person name="Ida S."/>
            <person name="Kurokawa K."/>
            <person name="Ohta H."/>
        </authorList>
    </citation>
    <scope>NUCLEOTIDE SEQUENCE [LARGE SCALE GENOMIC DNA]</scope>
    <source>
        <strain evidence="2 3">NIES-2285</strain>
    </source>
</reference>
<name>A0A1Y1I6G2_KLENI</name>
<accession>A0A1Y1I6G2</accession>
<evidence type="ECO:0000256" key="1">
    <source>
        <dbReference type="SAM" id="MobiDB-lite"/>
    </source>
</evidence>
<sequence length="513" mass="58907">MAPAPPSRSGNRAPNKGSGQGPSINVLSLEGSLPQSRAGSRPGTNARLRTPSTAGGPRAANTAGASRGGTGVGQGLSSDREALMGVLVHKMREKFSYLAADFKTQEIIGQEVVSWVMSHPGATEEDSSSIEDKIRARLVISSYSNRDSCPDTPTSLGSPTRSMHTRPTDDDEWVTIQKFTVEEAKRKEKEERQKEAERRRLIKLQLDSQVKEHLDKRKEACQEDQEYAAKEKEDLEAWKKEEARKQEEKKRAAAALKAERDRQLQEQAEMKRDLEETKRREDEALKKQDIRDMKRARMAEERARKASKEAMKKFLAANEESRLMKLAAKKKKIEDEIEYTQQYTEEIEKQAEKRKAEWQARQDDQARRMAMALTKIPEMQKKGLVDEAMLERLQEQKQRENAEDEKRRQRALVDKREEMKRVLAQQLKDKEERRVRAKEEELALLKARLKQEADQAAADQARRKAEAERRIAHKNELERQIRERAFKKEPAMDDVEKAYNSGLLSKIKEVTIH</sequence>
<proteinExistence type="predicted"/>
<feature type="region of interest" description="Disordered" evidence="1">
    <location>
        <begin position="185"/>
        <end position="229"/>
    </location>
</feature>
<dbReference type="OMA" id="WVPIFEQ"/>
<gene>
    <name evidence="2" type="ORF">KFL_002950120</name>
</gene>
<feature type="region of interest" description="Disordered" evidence="1">
    <location>
        <begin position="241"/>
        <end position="308"/>
    </location>
</feature>
<feature type="compositionally biased region" description="Polar residues" evidence="1">
    <location>
        <begin position="145"/>
        <end position="162"/>
    </location>
</feature>
<feature type="compositionally biased region" description="Basic and acidic residues" evidence="1">
    <location>
        <begin position="209"/>
        <end position="229"/>
    </location>
</feature>
<dbReference type="AlphaFoldDB" id="A0A1Y1I6G2"/>
<dbReference type="EMBL" id="DF237244">
    <property type="protein sequence ID" value="GAQ86540.1"/>
    <property type="molecule type" value="Genomic_DNA"/>
</dbReference>
<dbReference type="Proteomes" id="UP000054558">
    <property type="component" value="Unassembled WGS sequence"/>
</dbReference>
<feature type="region of interest" description="Disordered" evidence="1">
    <location>
        <begin position="390"/>
        <end position="411"/>
    </location>
</feature>
<organism evidence="2 3">
    <name type="scientific">Klebsormidium nitens</name>
    <name type="common">Green alga</name>
    <name type="synonym">Ulothrix nitens</name>
    <dbReference type="NCBI Taxonomy" id="105231"/>
    <lineage>
        <taxon>Eukaryota</taxon>
        <taxon>Viridiplantae</taxon>
        <taxon>Streptophyta</taxon>
        <taxon>Klebsormidiophyceae</taxon>
        <taxon>Klebsormidiales</taxon>
        <taxon>Klebsormidiaceae</taxon>
        <taxon>Klebsormidium</taxon>
    </lineage>
</organism>
<feature type="region of interest" description="Disordered" evidence="1">
    <location>
        <begin position="456"/>
        <end position="476"/>
    </location>
</feature>
<evidence type="ECO:0000313" key="2">
    <source>
        <dbReference type="EMBL" id="GAQ86540.1"/>
    </source>
</evidence>
<protein>
    <submittedName>
        <fullName evidence="2">Uncharacterized protein</fullName>
    </submittedName>
</protein>
<feature type="region of interest" description="Disordered" evidence="1">
    <location>
        <begin position="1"/>
        <end position="77"/>
    </location>
</feature>
<evidence type="ECO:0000313" key="3">
    <source>
        <dbReference type="Proteomes" id="UP000054558"/>
    </source>
</evidence>
<feature type="compositionally biased region" description="Basic and acidic residues" evidence="1">
    <location>
        <begin position="460"/>
        <end position="476"/>
    </location>
</feature>
<feature type="compositionally biased region" description="Basic and acidic residues" evidence="1">
    <location>
        <begin position="185"/>
        <end position="199"/>
    </location>
</feature>